<proteinExistence type="inferred from homology"/>
<organism evidence="3 4">
    <name type="scientific">Nonomuraea mangrovi</name>
    <dbReference type="NCBI Taxonomy" id="2316207"/>
    <lineage>
        <taxon>Bacteria</taxon>
        <taxon>Bacillati</taxon>
        <taxon>Actinomycetota</taxon>
        <taxon>Actinomycetes</taxon>
        <taxon>Streptosporangiales</taxon>
        <taxon>Streptosporangiaceae</taxon>
        <taxon>Nonomuraea</taxon>
    </lineage>
</organism>
<sequence>MTITPAPHTTRAGRLAFVVNVEVFLEREGRWLLIRRGEKESHAPGVLAGVGGKVEIDVQTRGAGLDVLEETARREVAEEIGVDVDGAGLTYVESAFFVTDDGDPVINVAFTGPMPDEARPSAASPDEVAGLVWTTAAEAEADPACPPWITRILRRMAPS</sequence>
<dbReference type="InterPro" id="IPR000086">
    <property type="entry name" value="NUDIX_hydrolase_dom"/>
</dbReference>
<gene>
    <name evidence="3" type="ORF">ACFSKW_51785</name>
</gene>
<dbReference type="GO" id="GO:0016787">
    <property type="term" value="F:hydrolase activity"/>
    <property type="evidence" value="ECO:0007669"/>
    <property type="project" value="UniProtKB-KW"/>
</dbReference>
<dbReference type="CDD" id="cd02883">
    <property type="entry name" value="NUDIX_Hydrolase"/>
    <property type="match status" value="1"/>
</dbReference>
<dbReference type="Proteomes" id="UP001597368">
    <property type="component" value="Unassembled WGS sequence"/>
</dbReference>
<dbReference type="PROSITE" id="PS51462">
    <property type="entry name" value="NUDIX"/>
    <property type="match status" value="1"/>
</dbReference>
<dbReference type="RefSeq" id="WP_379582742.1">
    <property type="nucleotide sequence ID" value="NZ_JBHUFV010000098.1"/>
</dbReference>
<protein>
    <submittedName>
        <fullName evidence="3">NUDIX hydrolase</fullName>
    </submittedName>
</protein>
<dbReference type="SUPFAM" id="SSF55811">
    <property type="entry name" value="Nudix"/>
    <property type="match status" value="1"/>
</dbReference>
<dbReference type="EMBL" id="JBHUFV010000098">
    <property type="protein sequence ID" value="MFD1939970.1"/>
    <property type="molecule type" value="Genomic_DNA"/>
</dbReference>
<dbReference type="Gene3D" id="3.90.79.10">
    <property type="entry name" value="Nucleoside Triphosphate Pyrophosphohydrolase"/>
    <property type="match status" value="1"/>
</dbReference>
<name>A0ABW4TG75_9ACTN</name>
<dbReference type="InterPro" id="IPR015797">
    <property type="entry name" value="NUDIX_hydrolase-like_dom_sf"/>
</dbReference>
<keyword evidence="3" id="KW-0378">Hydrolase</keyword>
<reference evidence="4" key="1">
    <citation type="journal article" date="2019" name="Int. J. Syst. Evol. Microbiol.">
        <title>The Global Catalogue of Microorganisms (GCM) 10K type strain sequencing project: providing services to taxonomists for standard genome sequencing and annotation.</title>
        <authorList>
            <consortium name="The Broad Institute Genomics Platform"/>
            <consortium name="The Broad Institute Genome Sequencing Center for Infectious Disease"/>
            <person name="Wu L."/>
            <person name="Ma J."/>
        </authorList>
    </citation>
    <scope>NUCLEOTIDE SEQUENCE [LARGE SCALE GENOMIC DNA]</scope>
    <source>
        <strain evidence="4">ICMP 6774ER</strain>
    </source>
</reference>
<evidence type="ECO:0000313" key="4">
    <source>
        <dbReference type="Proteomes" id="UP001597368"/>
    </source>
</evidence>
<dbReference type="PANTHER" id="PTHR43736">
    <property type="entry name" value="ADP-RIBOSE PYROPHOSPHATASE"/>
    <property type="match status" value="1"/>
</dbReference>
<comment type="caution">
    <text evidence="3">The sequence shown here is derived from an EMBL/GenBank/DDBJ whole genome shotgun (WGS) entry which is preliminary data.</text>
</comment>
<evidence type="ECO:0000256" key="1">
    <source>
        <dbReference type="ARBA" id="ARBA00005582"/>
    </source>
</evidence>
<comment type="similarity">
    <text evidence="1">Belongs to the Nudix hydrolase family.</text>
</comment>
<accession>A0ABW4TG75</accession>
<dbReference type="PANTHER" id="PTHR43736:SF1">
    <property type="entry name" value="DIHYDRONEOPTERIN TRIPHOSPHATE DIPHOSPHATASE"/>
    <property type="match status" value="1"/>
</dbReference>
<evidence type="ECO:0000259" key="2">
    <source>
        <dbReference type="PROSITE" id="PS51462"/>
    </source>
</evidence>
<keyword evidence="4" id="KW-1185">Reference proteome</keyword>
<evidence type="ECO:0000313" key="3">
    <source>
        <dbReference type="EMBL" id="MFD1939970.1"/>
    </source>
</evidence>
<feature type="domain" description="Nudix hydrolase" evidence="2">
    <location>
        <begin position="9"/>
        <end position="158"/>
    </location>
</feature>
<dbReference type="Pfam" id="PF00293">
    <property type="entry name" value="NUDIX"/>
    <property type="match status" value="1"/>
</dbReference>